<keyword evidence="1" id="KW-0862">Zinc</keyword>
<keyword evidence="1" id="KW-0479">Metal-binding</keyword>
<dbReference type="CDD" id="cd22343">
    <property type="entry name" value="PDDEXK_lambda_exonuclease-like"/>
    <property type="match status" value="1"/>
</dbReference>
<dbReference type="GO" id="GO:0008270">
    <property type="term" value="F:zinc ion binding"/>
    <property type="evidence" value="ECO:0007669"/>
    <property type="project" value="UniProtKB-KW"/>
</dbReference>
<evidence type="ECO:0000313" key="3">
    <source>
        <dbReference type="EMBL" id="KAK7491531.1"/>
    </source>
</evidence>
<dbReference type="SUPFAM" id="SSF52980">
    <property type="entry name" value="Restriction endonuclease-like"/>
    <property type="match status" value="1"/>
</dbReference>
<reference evidence="3 4" key="1">
    <citation type="journal article" date="2023" name="Sci. Data">
        <title>Genome assembly of the Korean intertidal mud-creeper Batillaria attramentaria.</title>
        <authorList>
            <person name="Patra A.K."/>
            <person name="Ho P.T."/>
            <person name="Jun S."/>
            <person name="Lee S.J."/>
            <person name="Kim Y."/>
            <person name="Won Y.J."/>
        </authorList>
    </citation>
    <scope>NUCLEOTIDE SEQUENCE [LARGE SCALE GENOMIC DNA]</scope>
    <source>
        <strain evidence="3">Wonlab-2016</strain>
    </source>
</reference>
<evidence type="ECO:0000259" key="2">
    <source>
        <dbReference type="PROSITE" id="PS50966"/>
    </source>
</evidence>
<dbReference type="Gene3D" id="3.90.320.10">
    <property type="match status" value="1"/>
</dbReference>
<evidence type="ECO:0000313" key="4">
    <source>
        <dbReference type="Proteomes" id="UP001519460"/>
    </source>
</evidence>
<organism evidence="3 4">
    <name type="scientific">Batillaria attramentaria</name>
    <dbReference type="NCBI Taxonomy" id="370345"/>
    <lineage>
        <taxon>Eukaryota</taxon>
        <taxon>Metazoa</taxon>
        <taxon>Spiralia</taxon>
        <taxon>Lophotrochozoa</taxon>
        <taxon>Mollusca</taxon>
        <taxon>Gastropoda</taxon>
        <taxon>Caenogastropoda</taxon>
        <taxon>Sorbeoconcha</taxon>
        <taxon>Cerithioidea</taxon>
        <taxon>Batillariidae</taxon>
        <taxon>Batillaria</taxon>
    </lineage>
</organism>
<keyword evidence="4" id="KW-1185">Reference proteome</keyword>
<name>A0ABD0KW48_9CAEN</name>
<accession>A0ABD0KW48</accession>
<dbReference type="EMBL" id="JACVVK020000113">
    <property type="protein sequence ID" value="KAK7491531.1"/>
    <property type="molecule type" value="Genomic_DNA"/>
</dbReference>
<dbReference type="PROSITE" id="PS50966">
    <property type="entry name" value="ZF_SWIM"/>
    <property type="match status" value="1"/>
</dbReference>
<sequence>MAAASADNSANSLSLVLPDLTLGCFGTNLTQRAKRQGYRFFVQGYLHEINITDHHGEASVSAKCFRSMRKSERPHSLRVCFDPATKLINISKCSCKAGLSGRCSHLVGLVQALMHYQQWGMNEIPTEMSCTELQQRVVPSTTEAIEQLRGLTGTPLAYLLNSSLPTEETVLGPVQVGSPLPFHADKYEDKQQASDILPCGDTAFPLAPEVGSYPAVPPQYIQCNSVCPITLDQARKLERDTVKQADSGDWFKARENRITASNFHKIHKRVKDFNNKFTESIMSAPKSVSSIPCSYGTAHESIAKGKYCERKASVHLHDCGFVVNPQFSFIGATPDAKVCCEGVTGIVEVKCPYSARDMTVGQAVQQLPRFCLCESNGKLTLDRGNDYYCQVQGQLLVTGAPFCDFIVYTKCDLFIERIFPDHDFQREMMDKLSSFYCNYGLPHMQSKTC</sequence>
<dbReference type="PANTHER" id="PTHR47526">
    <property type="entry name" value="ATP-DEPENDENT DNA HELICASE"/>
    <property type="match status" value="1"/>
</dbReference>
<comment type="caution">
    <text evidence="3">The sequence shown here is derived from an EMBL/GenBank/DDBJ whole genome shotgun (WGS) entry which is preliminary data.</text>
</comment>
<dbReference type="InterPro" id="IPR011604">
    <property type="entry name" value="PDDEXK-like_dom_sf"/>
</dbReference>
<dbReference type="GO" id="GO:0006281">
    <property type="term" value="P:DNA repair"/>
    <property type="evidence" value="ECO:0007669"/>
    <property type="project" value="UniProtKB-ARBA"/>
</dbReference>
<gene>
    <name evidence="3" type="ORF">BaRGS_00017170</name>
</gene>
<dbReference type="Pfam" id="PF09588">
    <property type="entry name" value="YqaJ"/>
    <property type="match status" value="1"/>
</dbReference>
<dbReference type="Proteomes" id="UP001519460">
    <property type="component" value="Unassembled WGS sequence"/>
</dbReference>
<keyword evidence="1" id="KW-0863">Zinc-finger</keyword>
<protein>
    <recommendedName>
        <fullName evidence="2">SWIM-type domain-containing protein</fullName>
    </recommendedName>
</protein>
<proteinExistence type="predicted"/>
<dbReference type="AlphaFoldDB" id="A0ABD0KW48"/>
<dbReference type="InterPro" id="IPR019080">
    <property type="entry name" value="YqaJ_viral_recombinase"/>
</dbReference>
<evidence type="ECO:0000256" key="1">
    <source>
        <dbReference type="PROSITE-ProRule" id="PRU00325"/>
    </source>
</evidence>
<dbReference type="PANTHER" id="PTHR47526:SF3">
    <property type="entry name" value="PHD-TYPE DOMAIN-CONTAINING PROTEIN"/>
    <property type="match status" value="1"/>
</dbReference>
<feature type="domain" description="SWIM-type" evidence="2">
    <location>
        <begin position="77"/>
        <end position="114"/>
    </location>
</feature>
<dbReference type="InterPro" id="IPR007527">
    <property type="entry name" value="Znf_SWIM"/>
</dbReference>
<dbReference type="InterPro" id="IPR011335">
    <property type="entry name" value="Restrct_endonuc-II-like"/>
</dbReference>